<evidence type="ECO:0000313" key="1">
    <source>
        <dbReference type="Proteomes" id="UP000887565"/>
    </source>
</evidence>
<dbReference type="AlphaFoldDB" id="A0A915KIS9"/>
<evidence type="ECO:0000313" key="2">
    <source>
        <dbReference type="WBParaSite" id="nRc.2.0.1.t38659-RA"/>
    </source>
</evidence>
<organism evidence="1 2">
    <name type="scientific">Romanomermis culicivorax</name>
    <name type="common">Nematode worm</name>
    <dbReference type="NCBI Taxonomy" id="13658"/>
    <lineage>
        <taxon>Eukaryota</taxon>
        <taxon>Metazoa</taxon>
        <taxon>Ecdysozoa</taxon>
        <taxon>Nematoda</taxon>
        <taxon>Enoplea</taxon>
        <taxon>Dorylaimia</taxon>
        <taxon>Mermithida</taxon>
        <taxon>Mermithoidea</taxon>
        <taxon>Mermithidae</taxon>
        <taxon>Romanomermis</taxon>
    </lineage>
</organism>
<reference evidence="2" key="1">
    <citation type="submission" date="2022-11" db="UniProtKB">
        <authorList>
            <consortium name="WormBaseParasite"/>
        </authorList>
    </citation>
    <scope>IDENTIFICATION</scope>
</reference>
<dbReference type="Proteomes" id="UP000887565">
    <property type="component" value="Unplaced"/>
</dbReference>
<sequence>MTLAGLANPQGSCRFHRWEKLQAVLLPNYQIKIFSKEWFKDLIFRDIYVSCNMLAAKKLKKKMYLKHMMMTKLSLVVD</sequence>
<keyword evidence="1" id="KW-1185">Reference proteome</keyword>
<accession>A0A915KIS9</accession>
<protein>
    <submittedName>
        <fullName evidence="2">Uncharacterized protein</fullName>
    </submittedName>
</protein>
<proteinExistence type="predicted"/>
<dbReference type="WBParaSite" id="nRc.2.0.1.t38659-RA">
    <property type="protein sequence ID" value="nRc.2.0.1.t38659-RA"/>
    <property type="gene ID" value="nRc.2.0.1.g38659"/>
</dbReference>
<name>A0A915KIS9_ROMCU</name>